<comment type="caution">
    <text evidence="2">The sequence shown here is derived from an EMBL/GenBank/DDBJ whole genome shotgun (WGS) entry which is preliminary data.</text>
</comment>
<dbReference type="InterPro" id="IPR021243">
    <property type="entry name" value="DUF2804"/>
</dbReference>
<name>A0AAD1UKX6_EUPCR</name>
<gene>
    <name evidence="2" type="ORF">ECRASSUSDP1_LOCUS12593</name>
</gene>
<organism evidence="2 3">
    <name type="scientific">Euplotes crassus</name>
    <dbReference type="NCBI Taxonomy" id="5936"/>
    <lineage>
        <taxon>Eukaryota</taxon>
        <taxon>Sar</taxon>
        <taxon>Alveolata</taxon>
        <taxon>Ciliophora</taxon>
        <taxon>Intramacronucleata</taxon>
        <taxon>Spirotrichea</taxon>
        <taxon>Hypotrichia</taxon>
        <taxon>Euplotida</taxon>
        <taxon>Euplotidae</taxon>
        <taxon>Moneuplotes</taxon>
    </lineage>
</organism>
<feature type="signal peptide" evidence="1">
    <location>
        <begin position="1"/>
        <end position="16"/>
    </location>
</feature>
<protein>
    <recommendedName>
        <fullName evidence="4">DUF2804 domain-containing protein</fullName>
    </recommendedName>
</protein>
<keyword evidence="3" id="KW-1185">Reference proteome</keyword>
<evidence type="ECO:0008006" key="4">
    <source>
        <dbReference type="Google" id="ProtNLM"/>
    </source>
</evidence>
<reference evidence="2" key="1">
    <citation type="submission" date="2023-07" db="EMBL/GenBank/DDBJ databases">
        <authorList>
            <consortium name="AG Swart"/>
            <person name="Singh M."/>
            <person name="Singh A."/>
            <person name="Seah K."/>
            <person name="Emmerich C."/>
        </authorList>
    </citation>
    <scope>NUCLEOTIDE SEQUENCE</scope>
    <source>
        <strain evidence="2">DP1</strain>
    </source>
</reference>
<keyword evidence="1" id="KW-0732">Signal</keyword>
<evidence type="ECO:0000256" key="1">
    <source>
        <dbReference type="SAM" id="SignalP"/>
    </source>
</evidence>
<accession>A0AAD1UKX6</accession>
<dbReference type="PANTHER" id="PTHR35868">
    <property type="entry name" value="DUF2804 DOMAIN-CONTAINING PROTEIN-RELATED"/>
    <property type="match status" value="1"/>
</dbReference>
<dbReference type="AlphaFoldDB" id="A0AAD1UKX6"/>
<feature type="chain" id="PRO_5042255275" description="DUF2804 domain-containing protein" evidence="1">
    <location>
        <begin position="17"/>
        <end position="395"/>
    </location>
</feature>
<dbReference type="EMBL" id="CAMPGE010012502">
    <property type="protein sequence ID" value="CAI2371273.1"/>
    <property type="molecule type" value="Genomic_DNA"/>
</dbReference>
<sequence>MKFLLLLLPVVALVATLFYIDQHYKGIDKTLVPVYELENHQISSDLEMQVVDPETGKLKVQGWAVYPNKLSYQPSLSKTYWPILSRDKQWNYFYVRNKNYLVTMAHANVGVVKSSYINVLKIGGDYDVTETLIEDYFGNYVFIDVNKNGNGIYSVVEHPDLTMKFIKPEGDTEVQINVNSKTDDHTISANLVGVNWSEGITHVENQTIDGDYHSFNTKMLVDFVGSVTLNGKNIMKCTSKNPCMGLHDNGRSVGKYTNVWVWGSLAFKVQGGKRGQTKKIGLNLSGSEATQNASGDAIWIDDKIYKLDSIVVDKVNDTTWTLKSYVSKGQKYPKNKIDLTFKVDAKHTISKNFIIIDIDFNSNFGIMSGTIESEDGQKIEFKDEFAFVEEMFSRW</sequence>
<evidence type="ECO:0000313" key="2">
    <source>
        <dbReference type="EMBL" id="CAI2371273.1"/>
    </source>
</evidence>
<dbReference type="Pfam" id="PF10974">
    <property type="entry name" value="DUF2804"/>
    <property type="match status" value="1"/>
</dbReference>
<evidence type="ECO:0000313" key="3">
    <source>
        <dbReference type="Proteomes" id="UP001295684"/>
    </source>
</evidence>
<dbReference type="Proteomes" id="UP001295684">
    <property type="component" value="Unassembled WGS sequence"/>
</dbReference>
<proteinExistence type="predicted"/>
<dbReference type="PANTHER" id="PTHR35868:SF3">
    <property type="entry name" value="DUF2804 DOMAIN-CONTAINING PROTEIN"/>
    <property type="match status" value="1"/>
</dbReference>